<accession>A0AAX4JCX9</accession>
<dbReference type="GeneID" id="90541546"/>
<dbReference type="KEGG" id="vnx:VNE69_06049"/>
<dbReference type="AlphaFoldDB" id="A0AAX4JCX9"/>
<dbReference type="RefSeq" id="XP_065329873.1">
    <property type="nucleotide sequence ID" value="XM_065473801.1"/>
</dbReference>
<keyword evidence="2" id="KW-1185">Reference proteome</keyword>
<name>A0AAX4JCX9_9MICR</name>
<evidence type="ECO:0000313" key="1">
    <source>
        <dbReference type="EMBL" id="WUR03728.1"/>
    </source>
</evidence>
<dbReference type="Proteomes" id="UP001334084">
    <property type="component" value="Chromosome 6"/>
</dbReference>
<organism evidence="1 2">
    <name type="scientific">Vairimorpha necatrix</name>
    <dbReference type="NCBI Taxonomy" id="6039"/>
    <lineage>
        <taxon>Eukaryota</taxon>
        <taxon>Fungi</taxon>
        <taxon>Fungi incertae sedis</taxon>
        <taxon>Microsporidia</taxon>
        <taxon>Nosematidae</taxon>
        <taxon>Vairimorpha</taxon>
    </lineage>
</organism>
<sequence length="144" mass="17372">MESIKKEECAPLDINDEYHSVTLKYSGGGKIYNMFYVVHNNEFEHFFKKIKTTIKKDSMMQKKIRHNEDENQLKYDSWNYYLTLRCNLAYDKMYTNSSDQCRKEIDNLLSRISAILFTNNYENIEEFSHLLKETDSMDFTIRRM</sequence>
<reference evidence="1" key="1">
    <citation type="journal article" date="2024" name="BMC Genomics">
        <title>Functional annotation of a divergent genome using sequence and structure-based similarity.</title>
        <authorList>
            <person name="Svedberg D."/>
            <person name="Winiger R.R."/>
            <person name="Berg A."/>
            <person name="Sharma H."/>
            <person name="Tellgren-Roth C."/>
            <person name="Debrunner-Vossbrinck B.A."/>
            <person name="Vossbrinck C.R."/>
            <person name="Barandun J."/>
        </authorList>
    </citation>
    <scope>NUCLEOTIDE SEQUENCE</scope>
    <source>
        <strain evidence="1">Illinois isolate</strain>
    </source>
</reference>
<proteinExistence type="predicted"/>
<gene>
    <name evidence="1" type="ORF">VNE69_06049</name>
</gene>
<protein>
    <submittedName>
        <fullName evidence="1">Uncharacterized protein</fullName>
    </submittedName>
</protein>
<evidence type="ECO:0000313" key="2">
    <source>
        <dbReference type="Proteomes" id="UP001334084"/>
    </source>
</evidence>
<dbReference type="EMBL" id="CP142731">
    <property type="protein sequence ID" value="WUR03728.1"/>
    <property type="molecule type" value="Genomic_DNA"/>
</dbReference>